<dbReference type="InterPro" id="IPR015797">
    <property type="entry name" value="NUDIX_hydrolase-like_dom_sf"/>
</dbReference>
<dbReference type="Pfam" id="PF00293">
    <property type="entry name" value="NUDIX"/>
    <property type="match status" value="1"/>
</dbReference>
<keyword evidence="4" id="KW-1185">Reference proteome</keyword>
<feature type="domain" description="Nudix hydrolase" evidence="2">
    <location>
        <begin position="66"/>
        <end position="194"/>
    </location>
</feature>
<dbReference type="RefSeq" id="WP_155617954.1">
    <property type="nucleotide sequence ID" value="NZ_WOAA01000006.1"/>
</dbReference>
<gene>
    <name evidence="3" type="ORF">GNP94_09750</name>
</gene>
<evidence type="ECO:0000313" key="3">
    <source>
        <dbReference type="EMBL" id="MUG66297.1"/>
    </source>
</evidence>
<dbReference type="Gene3D" id="3.90.79.10">
    <property type="entry name" value="Nucleoside Triphosphate Pyrophosphohydrolase"/>
    <property type="match status" value="1"/>
</dbReference>
<dbReference type="Pfam" id="PF12535">
    <property type="entry name" value="Nudix_N"/>
    <property type="match status" value="1"/>
</dbReference>
<sequence>MSLKWLDWAKEMQAIAQAGLAYTKDVYDEERFEQLRNLSIAIMQEYTDAGSDKIRELFADERGYPTPKVDIRGVIFQEDSVLLVKEKADGAWALPGGWADIGLSPAEVAVKEVREESGYEVQAVRLLAVLDKKFHAHPPSPHHVYKMFIHCSIVGGGAKTGVETSEVGFFKMDELPPLSEERNTKAQIARLFEYGKNPELPVWFD</sequence>
<dbReference type="Gene3D" id="6.10.250.1120">
    <property type="match status" value="1"/>
</dbReference>
<organism evidence="3 4">
    <name type="scientific">Paenibacillus campinasensis</name>
    <dbReference type="NCBI Taxonomy" id="66347"/>
    <lineage>
        <taxon>Bacteria</taxon>
        <taxon>Bacillati</taxon>
        <taxon>Bacillota</taxon>
        <taxon>Bacilli</taxon>
        <taxon>Bacillales</taxon>
        <taxon>Paenibacillaceae</taxon>
        <taxon>Paenibacillus</taxon>
    </lineage>
</organism>
<proteinExistence type="inferred from homology"/>
<protein>
    <submittedName>
        <fullName evidence="3">NUDIX domain-containing protein</fullName>
    </submittedName>
</protein>
<evidence type="ECO:0000313" key="4">
    <source>
        <dbReference type="Proteomes" id="UP000435177"/>
    </source>
</evidence>
<reference evidence="3 4" key="1">
    <citation type="submission" date="2019-11" db="EMBL/GenBank/DDBJ databases">
        <title>Draft genome sequences of five Paenibacillus species of dairy origin.</title>
        <authorList>
            <person name="Olajide A.M."/>
            <person name="Chen S."/>
            <person name="Lapointe G."/>
        </authorList>
    </citation>
    <scope>NUCLEOTIDE SEQUENCE [LARGE SCALE GENOMIC DNA]</scope>
    <source>
        <strain evidence="3 4">3CS1</strain>
    </source>
</reference>
<dbReference type="Proteomes" id="UP000435177">
    <property type="component" value="Unassembled WGS sequence"/>
</dbReference>
<comment type="caution">
    <text evidence="3">The sequence shown here is derived from an EMBL/GenBank/DDBJ whole genome shotgun (WGS) entry which is preliminary data.</text>
</comment>
<comment type="similarity">
    <text evidence="1">Belongs to the Nudix hydrolase family.</text>
</comment>
<dbReference type="PANTHER" id="PTHR43736:SF1">
    <property type="entry name" value="DIHYDRONEOPTERIN TRIPHOSPHATE DIPHOSPHATASE"/>
    <property type="match status" value="1"/>
</dbReference>
<dbReference type="EMBL" id="WOAA01000006">
    <property type="protein sequence ID" value="MUG66297.1"/>
    <property type="molecule type" value="Genomic_DNA"/>
</dbReference>
<accession>A0ABW9T0R1</accession>
<name>A0ABW9T0R1_9BACL</name>
<dbReference type="PROSITE" id="PS51462">
    <property type="entry name" value="NUDIX"/>
    <property type="match status" value="1"/>
</dbReference>
<dbReference type="InterPro" id="IPR059176">
    <property type="entry name" value="UDP-X_N"/>
</dbReference>
<evidence type="ECO:0000259" key="2">
    <source>
        <dbReference type="PROSITE" id="PS51462"/>
    </source>
</evidence>
<dbReference type="CDD" id="cd04672">
    <property type="entry name" value="NUDIX_CDP-Chase_like"/>
    <property type="match status" value="1"/>
</dbReference>
<dbReference type="SUPFAM" id="SSF55811">
    <property type="entry name" value="Nudix"/>
    <property type="match status" value="1"/>
</dbReference>
<evidence type="ECO:0000256" key="1">
    <source>
        <dbReference type="ARBA" id="ARBA00005582"/>
    </source>
</evidence>
<dbReference type="InterPro" id="IPR000086">
    <property type="entry name" value="NUDIX_hydrolase_dom"/>
</dbReference>
<dbReference type="PANTHER" id="PTHR43736">
    <property type="entry name" value="ADP-RIBOSE PYROPHOSPHATASE"/>
    <property type="match status" value="1"/>
</dbReference>